<dbReference type="EMBL" id="KI394223">
    <property type="protein sequence ID" value="ERN04507.1"/>
    <property type="molecule type" value="Genomic_DNA"/>
</dbReference>
<reference evidence="4" key="1">
    <citation type="journal article" date="2013" name="Science">
        <title>The Amborella genome and the evolution of flowering plants.</title>
        <authorList>
            <consortium name="Amborella Genome Project"/>
        </authorList>
    </citation>
    <scope>NUCLEOTIDE SEQUENCE [LARGE SCALE GENOMIC DNA]</scope>
</reference>
<dbReference type="HOGENOM" id="CLU_087427_0_0_1"/>
<dbReference type="InterPro" id="IPR053217">
    <property type="entry name" value="ACC_Biotin_Carrier"/>
</dbReference>
<proteinExistence type="predicted"/>
<dbReference type="InterPro" id="IPR000089">
    <property type="entry name" value="Biotin_lipoyl"/>
</dbReference>
<feature type="region of interest" description="Disordered" evidence="1">
    <location>
        <begin position="172"/>
        <end position="191"/>
    </location>
</feature>
<feature type="domain" description="Lipoyl-binding" evidence="2">
    <location>
        <begin position="234"/>
        <end position="286"/>
    </location>
</feature>
<dbReference type="CDD" id="cd06850">
    <property type="entry name" value="biotinyl_domain"/>
    <property type="match status" value="1"/>
</dbReference>
<dbReference type="InterPro" id="IPR011053">
    <property type="entry name" value="Single_hybrid_motif"/>
</dbReference>
<dbReference type="Pfam" id="PF00364">
    <property type="entry name" value="Biotin_lipoyl"/>
    <property type="match status" value="1"/>
</dbReference>
<evidence type="ECO:0000313" key="4">
    <source>
        <dbReference type="Proteomes" id="UP000017836"/>
    </source>
</evidence>
<dbReference type="GO" id="GO:0006633">
    <property type="term" value="P:fatty acid biosynthetic process"/>
    <property type="evidence" value="ECO:0000318"/>
    <property type="project" value="GO_Central"/>
</dbReference>
<dbReference type="FunFam" id="2.40.50.100:FF:000059">
    <property type="entry name" value="Biotin/lipoyl attachment domain-containing protein"/>
    <property type="match status" value="1"/>
</dbReference>
<accession>W1P3P8</accession>
<name>W1P3P8_AMBTC</name>
<dbReference type="Gramene" id="ERN04507">
    <property type="protein sequence ID" value="ERN04507"/>
    <property type="gene ID" value="AMTR_s00081p00102570"/>
</dbReference>
<feature type="compositionally biased region" description="Pro residues" evidence="1">
    <location>
        <begin position="181"/>
        <end position="191"/>
    </location>
</feature>
<dbReference type="PANTHER" id="PTHR47597">
    <property type="entry name" value="IS A MEMBER OF THE PF|00364 BIOTIN-REQUIRING ENZYMES FAMILY-RELATED"/>
    <property type="match status" value="1"/>
</dbReference>
<organism evidence="3 4">
    <name type="scientific">Amborella trichopoda</name>
    <dbReference type="NCBI Taxonomy" id="13333"/>
    <lineage>
        <taxon>Eukaryota</taxon>
        <taxon>Viridiplantae</taxon>
        <taxon>Streptophyta</taxon>
        <taxon>Embryophyta</taxon>
        <taxon>Tracheophyta</taxon>
        <taxon>Spermatophyta</taxon>
        <taxon>Magnoliopsida</taxon>
        <taxon>Amborellales</taxon>
        <taxon>Amborellaceae</taxon>
        <taxon>Amborella</taxon>
    </lineage>
</organism>
<dbReference type="eggNOG" id="KOG0017">
    <property type="taxonomic scope" value="Eukaryota"/>
</dbReference>
<sequence>MIRSYLKIPFVTEPIPEIARLSCSFGPLAKVELSTLNLPNHSTCKYIGPPDLRMMRRRCTGPQSLHYEGFRMQSRNLVKPVSLLSGPSAEAMSTSDDGSKEDPKGKSSPIVPNSLEVQSLVKEICETTSIAEFELKLDGFRLYVARDINGKDMPPPTSPSSPIHTTTNVAEETLDSNGSASPPPTISKPEPPLTRIQRLLEAAADEGLVIINSPKVGYFRRARTVKGKRGPAACKEKQIVKEGQVICYVEQLGGEVPVESDVAGEVIKILREDGEPVGYGDPLIAILPSFPGIKKLQ</sequence>
<keyword evidence="4" id="KW-1185">Reference proteome</keyword>
<dbReference type="PANTHER" id="PTHR47597:SF1">
    <property type="entry name" value="IS A MEMBER OF THE PF|00364 BIOTIN-REQUIRING ENZYMES FAMILY-RELATED"/>
    <property type="match status" value="1"/>
</dbReference>
<dbReference type="Proteomes" id="UP000017836">
    <property type="component" value="Unassembled WGS sequence"/>
</dbReference>
<protein>
    <recommendedName>
        <fullName evidence="2">Lipoyl-binding domain-containing protein</fullName>
    </recommendedName>
</protein>
<evidence type="ECO:0000259" key="2">
    <source>
        <dbReference type="Pfam" id="PF00364"/>
    </source>
</evidence>
<dbReference type="SUPFAM" id="SSF51230">
    <property type="entry name" value="Single hybrid motif"/>
    <property type="match status" value="1"/>
</dbReference>
<dbReference type="Gene3D" id="2.40.50.100">
    <property type="match status" value="1"/>
</dbReference>
<dbReference type="STRING" id="13333.W1P3P8"/>
<gene>
    <name evidence="3" type="ORF">AMTR_s00081p00102570</name>
</gene>
<dbReference type="AlphaFoldDB" id="W1P3P8"/>
<evidence type="ECO:0000313" key="3">
    <source>
        <dbReference type="EMBL" id="ERN04507.1"/>
    </source>
</evidence>
<evidence type="ECO:0000256" key="1">
    <source>
        <dbReference type="SAM" id="MobiDB-lite"/>
    </source>
</evidence>
<feature type="region of interest" description="Disordered" evidence="1">
    <location>
        <begin position="86"/>
        <end position="111"/>
    </location>
</feature>
<dbReference type="OMA" id="IHSPRVG"/>